<name>A0A2G9QIP4_AQUCT</name>
<comment type="pathway">
    <text evidence="2">Amine and polyamine biosynthesis; putrescine biosynthesis via L-ornithine pathway; putrescine from L-ornithine: step 1/1.</text>
</comment>
<dbReference type="Proteomes" id="UP000228934">
    <property type="component" value="Unassembled WGS sequence"/>
</dbReference>
<keyword evidence="7" id="KW-1185">Reference proteome</keyword>
<dbReference type="SUPFAM" id="SSF50621">
    <property type="entry name" value="Alanine racemase C-terminal domain-like"/>
    <property type="match status" value="1"/>
</dbReference>
<dbReference type="PANTHER" id="PTHR11482">
    <property type="entry name" value="ARGININE/DIAMINOPIMELATE/ORNITHINE DECARBOXYLASE"/>
    <property type="match status" value="1"/>
</dbReference>
<dbReference type="PANTHER" id="PTHR11482:SF42">
    <property type="entry name" value="ORNITHINE DECARBOXYLASE"/>
    <property type="match status" value="1"/>
</dbReference>
<dbReference type="GO" id="GO:0005737">
    <property type="term" value="C:cytoplasm"/>
    <property type="evidence" value="ECO:0007669"/>
    <property type="project" value="TreeGrafter"/>
</dbReference>
<dbReference type="Pfam" id="PF00278">
    <property type="entry name" value="Orn_DAP_Arg_deC"/>
    <property type="match status" value="1"/>
</dbReference>
<dbReference type="FunFam" id="2.40.37.10:FF:000005">
    <property type="entry name" value="Ornithine decarboxylase"/>
    <property type="match status" value="1"/>
</dbReference>
<proteinExistence type="predicted"/>
<dbReference type="EMBL" id="KV982541">
    <property type="protein sequence ID" value="PIO15508.1"/>
    <property type="molecule type" value="Genomic_DNA"/>
</dbReference>
<evidence type="ECO:0000256" key="2">
    <source>
        <dbReference type="ARBA" id="ARBA00034115"/>
    </source>
</evidence>
<organism evidence="6 7">
    <name type="scientific">Aquarana catesbeiana</name>
    <name type="common">American bullfrog</name>
    <name type="synonym">Rana catesbeiana</name>
    <dbReference type="NCBI Taxonomy" id="8400"/>
    <lineage>
        <taxon>Eukaryota</taxon>
        <taxon>Metazoa</taxon>
        <taxon>Chordata</taxon>
        <taxon>Craniata</taxon>
        <taxon>Vertebrata</taxon>
        <taxon>Euteleostomi</taxon>
        <taxon>Amphibia</taxon>
        <taxon>Batrachia</taxon>
        <taxon>Anura</taxon>
        <taxon>Neobatrachia</taxon>
        <taxon>Ranoidea</taxon>
        <taxon>Ranidae</taxon>
        <taxon>Aquarana</taxon>
    </lineage>
</organism>
<dbReference type="Gene3D" id="2.40.37.10">
    <property type="entry name" value="Lyase, Ornithine Decarboxylase, Chain A, domain 1"/>
    <property type="match status" value="1"/>
</dbReference>
<evidence type="ECO:0000256" key="1">
    <source>
        <dbReference type="ARBA" id="ARBA00022793"/>
    </source>
</evidence>
<dbReference type="OrthoDB" id="5034579at2759"/>
<evidence type="ECO:0000313" key="6">
    <source>
        <dbReference type="EMBL" id="PIO15508.1"/>
    </source>
</evidence>
<keyword evidence="1" id="KW-0456">Lyase</keyword>
<dbReference type="GO" id="GO:0033387">
    <property type="term" value="P:putrescine biosynthetic process from arginine, via ornithine"/>
    <property type="evidence" value="ECO:0007669"/>
    <property type="project" value="TreeGrafter"/>
</dbReference>
<gene>
    <name evidence="6" type="ORF">AB205_0161680</name>
</gene>
<feature type="domain" description="Orn/DAP/Arg decarboxylase 2 C-terminal" evidence="5">
    <location>
        <begin position="16"/>
        <end position="92"/>
    </location>
</feature>
<dbReference type="GO" id="GO:0004586">
    <property type="term" value="F:ornithine decarboxylase activity"/>
    <property type="evidence" value="ECO:0007669"/>
    <property type="project" value="UniProtKB-EC"/>
</dbReference>
<dbReference type="InterPro" id="IPR009006">
    <property type="entry name" value="Ala_racemase/Decarboxylase_C"/>
</dbReference>
<evidence type="ECO:0000256" key="3">
    <source>
        <dbReference type="ARBA" id="ARBA00034138"/>
    </source>
</evidence>
<accession>A0A2G9QIP4</accession>
<keyword evidence="1" id="KW-0210">Decarboxylase</keyword>
<evidence type="ECO:0000256" key="4">
    <source>
        <dbReference type="ARBA" id="ARBA00049127"/>
    </source>
</evidence>
<reference evidence="7" key="1">
    <citation type="journal article" date="2017" name="Nat. Commun.">
        <title>The North American bullfrog draft genome provides insight into hormonal regulation of long noncoding RNA.</title>
        <authorList>
            <person name="Hammond S.A."/>
            <person name="Warren R.L."/>
            <person name="Vandervalk B.P."/>
            <person name="Kucuk E."/>
            <person name="Khan H."/>
            <person name="Gibb E.A."/>
            <person name="Pandoh P."/>
            <person name="Kirk H."/>
            <person name="Zhao Y."/>
            <person name="Jones M."/>
            <person name="Mungall A.J."/>
            <person name="Coope R."/>
            <person name="Pleasance S."/>
            <person name="Moore R.A."/>
            <person name="Holt R.A."/>
            <person name="Round J.M."/>
            <person name="Ohora S."/>
            <person name="Walle B.V."/>
            <person name="Veldhoen N."/>
            <person name="Helbing C.C."/>
            <person name="Birol I."/>
        </authorList>
    </citation>
    <scope>NUCLEOTIDE SEQUENCE [LARGE SCALE GENOMIC DNA]</scope>
</reference>
<dbReference type="EC" id="4.1.1.17" evidence="3"/>
<sequence length="159" mass="18106">MLDEQTGSDDEDNASKKTLMYYVNDGIHGSFSLISMSKMELCIVKKKESKSEERFYSSSIWGPTCDGQDCIIEQCDLPEMQEGDWILFKNMGAYTVVASSAFNGFPRPTLYYFMSRAHWKLMHTIQEHGIVPEVPELNDVHVSCVTKNRIELISFACIV</sequence>
<evidence type="ECO:0000313" key="7">
    <source>
        <dbReference type="Proteomes" id="UP000228934"/>
    </source>
</evidence>
<dbReference type="InterPro" id="IPR022643">
    <property type="entry name" value="De-COase2_C"/>
</dbReference>
<comment type="catalytic activity">
    <reaction evidence="4">
        <text>L-ornithine + H(+) = putrescine + CO2</text>
        <dbReference type="Rhea" id="RHEA:22964"/>
        <dbReference type="ChEBI" id="CHEBI:15378"/>
        <dbReference type="ChEBI" id="CHEBI:16526"/>
        <dbReference type="ChEBI" id="CHEBI:46911"/>
        <dbReference type="ChEBI" id="CHEBI:326268"/>
        <dbReference type="EC" id="4.1.1.17"/>
    </reaction>
</comment>
<dbReference type="InterPro" id="IPR002433">
    <property type="entry name" value="Orn_de-COase"/>
</dbReference>
<dbReference type="PRINTS" id="PR01182">
    <property type="entry name" value="ORNDCRBXLASE"/>
</dbReference>
<dbReference type="AlphaFoldDB" id="A0A2G9QIP4"/>
<protein>
    <recommendedName>
        <fullName evidence="3">ornithine decarboxylase</fullName>
        <ecNumber evidence="3">4.1.1.17</ecNumber>
    </recommendedName>
</protein>
<evidence type="ECO:0000259" key="5">
    <source>
        <dbReference type="Pfam" id="PF00278"/>
    </source>
</evidence>